<dbReference type="OrthoDB" id="9971254at2759"/>
<feature type="signal peptide" evidence="1">
    <location>
        <begin position="1"/>
        <end position="26"/>
    </location>
</feature>
<reference evidence="3 4" key="1">
    <citation type="submission" date="2014-06" db="EMBL/GenBank/DDBJ databases">
        <title>Evolutionary Origins and Diversification of the Mycorrhizal Mutualists.</title>
        <authorList>
            <consortium name="DOE Joint Genome Institute"/>
            <consortium name="Mycorrhizal Genomics Consortium"/>
            <person name="Kohler A."/>
            <person name="Kuo A."/>
            <person name="Nagy L.G."/>
            <person name="Floudas D."/>
            <person name="Copeland A."/>
            <person name="Barry K.W."/>
            <person name="Cichocki N."/>
            <person name="Veneault-Fourrey C."/>
            <person name="LaButti K."/>
            <person name="Lindquist E.A."/>
            <person name="Lipzen A."/>
            <person name="Lundell T."/>
            <person name="Morin E."/>
            <person name="Murat C."/>
            <person name="Riley R."/>
            <person name="Ohm R."/>
            <person name="Sun H."/>
            <person name="Tunlid A."/>
            <person name="Henrissat B."/>
            <person name="Grigoriev I.V."/>
            <person name="Hibbett D.S."/>
            <person name="Martin F."/>
        </authorList>
    </citation>
    <scope>NUCLEOTIDE SEQUENCE [LARGE SCALE GENOMIC DNA]</scope>
    <source>
        <strain evidence="3 4">SS14</strain>
    </source>
</reference>
<dbReference type="Proteomes" id="UP000054279">
    <property type="component" value="Unassembled WGS sequence"/>
</dbReference>
<protein>
    <recommendedName>
        <fullName evidence="2">DUF5648 domain-containing protein</fullName>
    </recommendedName>
</protein>
<keyword evidence="4" id="KW-1185">Reference proteome</keyword>
<feature type="domain" description="DUF5648" evidence="2">
    <location>
        <begin position="52"/>
        <end position="184"/>
    </location>
</feature>
<dbReference type="AlphaFoldDB" id="A0A0C9UB58"/>
<dbReference type="InterPro" id="IPR043708">
    <property type="entry name" value="DUF5648"/>
</dbReference>
<sequence length="203" mass="22154">MATMKSFIHRLLSTLLLIYISVTCRAVTLNNSSDQRRAADTCADSTLADVWVQAYSPSVTAHFIRSPWVYIANIANGGDLQFQGPVFRAWETPQEFTVPLYEFNRPDNSDILFLASTDGNPPTVDGYVNVGITGYVYATEVCGSVPLLVAANNATTDHWYTTNALQHSSIVASGWIDEGVAAFVLPLTSGKLFMLVLLSQSHS</sequence>
<evidence type="ECO:0000256" key="1">
    <source>
        <dbReference type="SAM" id="SignalP"/>
    </source>
</evidence>
<keyword evidence="1" id="KW-0732">Signal</keyword>
<organism evidence="3 4">
    <name type="scientific">Sphaerobolus stellatus (strain SS14)</name>
    <dbReference type="NCBI Taxonomy" id="990650"/>
    <lineage>
        <taxon>Eukaryota</taxon>
        <taxon>Fungi</taxon>
        <taxon>Dikarya</taxon>
        <taxon>Basidiomycota</taxon>
        <taxon>Agaricomycotina</taxon>
        <taxon>Agaricomycetes</taxon>
        <taxon>Phallomycetidae</taxon>
        <taxon>Geastrales</taxon>
        <taxon>Sphaerobolaceae</taxon>
        <taxon>Sphaerobolus</taxon>
    </lineage>
</organism>
<proteinExistence type="predicted"/>
<evidence type="ECO:0000313" key="4">
    <source>
        <dbReference type="Proteomes" id="UP000054279"/>
    </source>
</evidence>
<accession>A0A0C9UB58</accession>
<gene>
    <name evidence="3" type="ORF">M422DRAFT_272610</name>
</gene>
<dbReference type="HOGENOM" id="CLU_093541_0_0_1"/>
<dbReference type="EMBL" id="KN837374">
    <property type="protein sequence ID" value="KIJ26322.1"/>
    <property type="molecule type" value="Genomic_DNA"/>
</dbReference>
<dbReference type="Pfam" id="PF18885">
    <property type="entry name" value="DUF5648"/>
    <property type="match status" value="1"/>
</dbReference>
<evidence type="ECO:0000313" key="3">
    <source>
        <dbReference type="EMBL" id="KIJ26322.1"/>
    </source>
</evidence>
<name>A0A0C9UB58_SPHS4</name>
<feature type="chain" id="PRO_5002204131" description="DUF5648 domain-containing protein" evidence="1">
    <location>
        <begin position="27"/>
        <end position="203"/>
    </location>
</feature>
<evidence type="ECO:0000259" key="2">
    <source>
        <dbReference type="Pfam" id="PF18885"/>
    </source>
</evidence>